<keyword evidence="1" id="KW-0472">Membrane</keyword>
<reference evidence="3" key="1">
    <citation type="submission" date="2020-05" db="EMBL/GenBank/DDBJ databases">
        <authorList>
            <person name="Chiriac C."/>
            <person name="Salcher M."/>
            <person name="Ghai R."/>
            <person name="Kavagutti S V."/>
        </authorList>
    </citation>
    <scope>NUCLEOTIDE SEQUENCE</scope>
</reference>
<dbReference type="InterPro" id="IPR025698">
    <property type="entry name" value="2TM_dom"/>
</dbReference>
<gene>
    <name evidence="3" type="ORF">UFOPK1684_01307</name>
</gene>
<accession>A0A6J6EWK7</accession>
<evidence type="ECO:0000256" key="1">
    <source>
        <dbReference type="SAM" id="Phobius"/>
    </source>
</evidence>
<sequence length="92" mass="10323">MANTSSDPLREAAIKSLKKKAEFRQYLWVWAAVSGIVTVVWFLTSPNGYFWPVWVMFGMGIGAVFAGWDAYSKKPVMSDAAIDTEMKKLRGN</sequence>
<evidence type="ECO:0000259" key="2">
    <source>
        <dbReference type="Pfam" id="PF13239"/>
    </source>
</evidence>
<name>A0A6J6EWK7_9ZZZZ</name>
<protein>
    <submittedName>
        <fullName evidence="3">Unannotated protein</fullName>
    </submittedName>
</protein>
<organism evidence="3">
    <name type="scientific">freshwater metagenome</name>
    <dbReference type="NCBI Taxonomy" id="449393"/>
    <lineage>
        <taxon>unclassified sequences</taxon>
        <taxon>metagenomes</taxon>
        <taxon>ecological metagenomes</taxon>
    </lineage>
</organism>
<feature type="transmembrane region" description="Helical" evidence="1">
    <location>
        <begin position="26"/>
        <end position="43"/>
    </location>
</feature>
<keyword evidence="1" id="KW-0812">Transmembrane</keyword>
<evidence type="ECO:0000313" key="3">
    <source>
        <dbReference type="EMBL" id="CAB4579699.1"/>
    </source>
</evidence>
<feature type="domain" description="2TM" evidence="2">
    <location>
        <begin position="12"/>
        <end position="79"/>
    </location>
</feature>
<dbReference type="Pfam" id="PF13239">
    <property type="entry name" value="2TM"/>
    <property type="match status" value="1"/>
</dbReference>
<feature type="transmembrane region" description="Helical" evidence="1">
    <location>
        <begin position="49"/>
        <end position="68"/>
    </location>
</feature>
<proteinExistence type="predicted"/>
<dbReference type="EMBL" id="CAEZTM010000080">
    <property type="protein sequence ID" value="CAB4579699.1"/>
    <property type="molecule type" value="Genomic_DNA"/>
</dbReference>
<keyword evidence="1" id="KW-1133">Transmembrane helix</keyword>
<dbReference type="AlphaFoldDB" id="A0A6J6EWK7"/>